<gene>
    <name evidence="10" type="ORF">caldi_12690</name>
</gene>
<feature type="transmembrane region" description="Helical" evidence="9">
    <location>
        <begin position="45"/>
        <end position="61"/>
    </location>
</feature>
<reference evidence="10" key="1">
    <citation type="submission" date="2022-03" db="EMBL/GenBank/DDBJ databases">
        <title>Complete genome sequence of Caldinitratiruptor microaerophilus.</title>
        <authorList>
            <person name="Mukaiyama R."/>
            <person name="Nishiyama T."/>
            <person name="Ueda K."/>
        </authorList>
    </citation>
    <scope>NUCLEOTIDE SEQUENCE</scope>
    <source>
        <strain evidence="10">JCM 16183</strain>
    </source>
</reference>
<dbReference type="InterPro" id="IPR001851">
    <property type="entry name" value="ABC_transp_permease"/>
</dbReference>
<feature type="transmembrane region" description="Helical" evidence="9">
    <location>
        <begin position="96"/>
        <end position="118"/>
    </location>
</feature>
<evidence type="ECO:0000313" key="10">
    <source>
        <dbReference type="EMBL" id="BDG60179.1"/>
    </source>
</evidence>
<keyword evidence="7 9" id="KW-0472">Membrane</keyword>
<evidence type="ECO:0000256" key="7">
    <source>
        <dbReference type="ARBA" id="ARBA00023136"/>
    </source>
</evidence>
<dbReference type="AlphaFoldDB" id="A0AA35CJ20"/>
<evidence type="ECO:0000313" key="11">
    <source>
        <dbReference type="Proteomes" id="UP001163687"/>
    </source>
</evidence>
<evidence type="ECO:0000256" key="8">
    <source>
        <dbReference type="ARBA" id="ARBA00037998"/>
    </source>
</evidence>
<feature type="transmembrane region" description="Helical" evidence="9">
    <location>
        <begin position="213"/>
        <end position="234"/>
    </location>
</feature>
<dbReference type="RefSeq" id="WP_264844243.1">
    <property type="nucleotide sequence ID" value="NZ_AP025628.1"/>
</dbReference>
<feature type="transmembrane region" description="Helical" evidence="9">
    <location>
        <begin position="67"/>
        <end position="89"/>
    </location>
</feature>
<organism evidence="10 11">
    <name type="scientific">Caldinitratiruptor microaerophilus</name>
    <dbReference type="NCBI Taxonomy" id="671077"/>
    <lineage>
        <taxon>Bacteria</taxon>
        <taxon>Bacillati</taxon>
        <taxon>Bacillota</taxon>
        <taxon>Clostridia</taxon>
        <taxon>Eubacteriales</taxon>
        <taxon>Symbiobacteriaceae</taxon>
        <taxon>Caldinitratiruptor</taxon>
    </lineage>
</organism>
<keyword evidence="11" id="KW-1185">Reference proteome</keyword>
<feature type="transmembrane region" description="Helical" evidence="9">
    <location>
        <begin position="12"/>
        <end position="33"/>
    </location>
</feature>
<evidence type="ECO:0000256" key="9">
    <source>
        <dbReference type="SAM" id="Phobius"/>
    </source>
</evidence>
<comment type="similarity">
    <text evidence="8">Belongs to the binding-protein-dependent transport system permease family. LivHM subfamily.</text>
</comment>
<feature type="transmembrane region" description="Helical" evidence="9">
    <location>
        <begin position="246"/>
        <end position="266"/>
    </location>
</feature>
<dbReference type="Pfam" id="PF02653">
    <property type="entry name" value="BPD_transp_2"/>
    <property type="match status" value="1"/>
</dbReference>
<feature type="transmembrane region" description="Helical" evidence="9">
    <location>
        <begin position="272"/>
        <end position="290"/>
    </location>
</feature>
<dbReference type="KEGG" id="cmic:caldi_12690"/>
<dbReference type="InterPro" id="IPR052157">
    <property type="entry name" value="BCAA_transport_permease"/>
</dbReference>
<evidence type="ECO:0000256" key="6">
    <source>
        <dbReference type="ARBA" id="ARBA00022989"/>
    </source>
</evidence>
<accession>A0AA35CJ20</accession>
<dbReference type="GO" id="GO:0005886">
    <property type="term" value="C:plasma membrane"/>
    <property type="evidence" value="ECO:0007669"/>
    <property type="project" value="UniProtKB-SubCell"/>
</dbReference>
<sequence>MSESLPIVGQLLFTGLSIGGVYALVALGIVLIYRATNVVNFAQGDFSMLGAYILVVLTQGAGLPYGLAFAVALAAMALFGLLFALGVYYPLRNRTFLPVIIATIGASIMFQNGALAVFGPSPQKLRPIIDAGPTGGVTVGGVFFDYQYLVTLVVTLVLVAVQHFFFEYTLLGKKMQATSQDKDMARLLGIPVTAMIALTFIYSTFLGGLSGMLVAPIFFVTHKMGAVLGLKAFAATITGGFGDVKGAIIGGLALGIVETFGAAYISVPYKDAFAFLVLIIFLLFRPQGIFGEKVAEKA</sequence>
<name>A0AA35CJ20_9FIRM</name>
<dbReference type="PANTHER" id="PTHR11795">
    <property type="entry name" value="BRANCHED-CHAIN AMINO ACID TRANSPORT SYSTEM PERMEASE PROTEIN LIVH"/>
    <property type="match status" value="1"/>
</dbReference>
<dbReference type="EMBL" id="AP025628">
    <property type="protein sequence ID" value="BDG60179.1"/>
    <property type="molecule type" value="Genomic_DNA"/>
</dbReference>
<dbReference type="GO" id="GO:0006865">
    <property type="term" value="P:amino acid transport"/>
    <property type="evidence" value="ECO:0007669"/>
    <property type="project" value="UniProtKB-KW"/>
</dbReference>
<keyword evidence="4 9" id="KW-0812">Transmembrane</keyword>
<keyword evidence="6 9" id="KW-1133">Transmembrane helix</keyword>
<proteinExistence type="inferred from homology"/>
<evidence type="ECO:0000256" key="2">
    <source>
        <dbReference type="ARBA" id="ARBA00022448"/>
    </source>
</evidence>
<comment type="subcellular location">
    <subcellularLocation>
        <location evidence="1">Cell membrane</location>
        <topology evidence="1">Multi-pass membrane protein</topology>
    </subcellularLocation>
</comment>
<dbReference type="CDD" id="cd06582">
    <property type="entry name" value="TM_PBP1_LivH_like"/>
    <property type="match status" value="1"/>
</dbReference>
<keyword evidence="3" id="KW-1003">Cell membrane</keyword>
<evidence type="ECO:0000256" key="5">
    <source>
        <dbReference type="ARBA" id="ARBA00022970"/>
    </source>
</evidence>
<protein>
    <submittedName>
        <fullName evidence="10">Branched-chain amino acid ABC transporter permease</fullName>
    </submittedName>
</protein>
<keyword evidence="5" id="KW-0029">Amino-acid transport</keyword>
<evidence type="ECO:0000256" key="1">
    <source>
        <dbReference type="ARBA" id="ARBA00004651"/>
    </source>
</evidence>
<dbReference type="Proteomes" id="UP001163687">
    <property type="component" value="Chromosome"/>
</dbReference>
<keyword evidence="2" id="KW-0813">Transport</keyword>
<feature type="transmembrane region" description="Helical" evidence="9">
    <location>
        <begin position="187"/>
        <end position="207"/>
    </location>
</feature>
<evidence type="ECO:0000256" key="4">
    <source>
        <dbReference type="ARBA" id="ARBA00022692"/>
    </source>
</evidence>
<feature type="transmembrane region" description="Helical" evidence="9">
    <location>
        <begin position="146"/>
        <end position="166"/>
    </location>
</feature>
<dbReference type="PANTHER" id="PTHR11795:SF450">
    <property type="entry name" value="ABC TRANSPORTER PERMEASE PROTEIN"/>
    <property type="match status" value="1"/>
</dbReference>
<evidence type="ECO:0000256" key="3">
    <source>
        <dbReference type="ARBA" id="ARBA00022475"/>
    </source>
</evidence>
<dbReference type="GO" id="GO:0022857">
    <property type="term" value="F:transmembrane transporter activity"/>
    <property type="evidence" value="ECO:0007669"/>
    <property type="project" value="InterPro"/>
</dbReference>